<protein>
    <submittedName>
        <fullName evidence="3">AMP-dependent synthetase</fullName>
    </submittedName>
</protein>
<dbReference type="InterPro" id="IPR000873">
    <property type="entry name" value="AMP-dep_synth/lig_dom"/>
</dbReference>
<name>A0A084GXD3_METID</name>
<accession>A0A084GXD3</accession>
<organism evidence="3 4">
    <name type="scientific">Metabacillus indicus</name>
    <name type="common">Bacillus indicus</name>
    <dbReference type="NCBI Taxonomy" id="246786"/>
    <lineage>
        <taxon>Bacteria</taxon>
        <taxon>Bacillati</taxon>
        <taxon>Bacillota</taxon>
        <taxon>Bacilli</taxon>
        <taxon>Bacillales</taxon>
        <taxon>Bacillaceae</taxon>
        <taxon>Metabacillus</taxon>
    </lineage>
</organism>
<dbReference type="PANTHER" id="PTHR43767">
    <property type="entry name" value="LONG-CHAIN-FATTY-ACID--COA LIGASE"/>
    <property type="match status" value="1"/>
</dbReference>
<dbReference type="Proteomes" id="UP000028549">
    <property type="component" value="Unassembled WGS sequence"/>
</dbReference>
<proteinExistence type="predicted"/>
<evidence type="ECO:0000313" key="3">
    <source>
        <dbReference type="EMBL" id="KEZ51995.1"/>
    </source>
</evidence>
<dbReference type="AlphaFoldDB" id="A0A084GXD3"/>
<dbReference type="Pfam" id="PF13193">
    <property type="entry name" value="AMP-binding_C"/>
    <property type="match status" value="1"/>
</dbReference>
<dbReference type="PROSITE" id="PS00455">
    <property type="entry name" value="AMP_BINDING"/>
    <property type="match status" value="1"/>
</dbReference>
<dbReference type="InterPro" id="IPR045851">
    <property type="entry name" value="AMP-bd_C_sf"/>
</dbReference>
<feature type="domain" description="AMP-binding enzyme C-terminal" evidence="2">
    <location>
        <begin position="464"/>
        <end position="540"/>
    </location>
</feature>
<dbReference type="GO" id="GO:0016878">
    <property type="term" value="F:acid-thiol ligase activity"/>
    <property type="evidence" value="ECO:0007669"/>
    <property type="project" value="UniProtKB-ARBA"/>
</dbReference>
<dbReference type="InterPro" id="IPR042099">
    <property type="entry name" value="ANL_N_sf"/>
</dbReference>
<keyword evidence="4" id="KW-1185">Reference proteome</keyword>
<dbReference type="SUPFAM" id="SSF56801">
    <property type="entry name" value="Acetyl-CoA synthetase-like"/>
    <property type="match status" value="1"/>
</dbReference>
<dbReference type="InterPro" id="IPR025110">
    <property type="entry name" value="AMP-bd_C"/>
</dbReference>
<dbReference type="PANTHER" id="PTHR43767:SF1">
    <property type="entry name" value="NONRIBOSOMAL PEPTIDE SYNTHASE PES1 (EUROFUNG)-RELATED"/>
    <property type="match status" value="1"/>
</dbReference>
<sequence length="554" mass="61424">MKMTAYWPDYLSETLIYQQGEKPLHEYMKRHAEEKPDSAAYIYYGNKITWRELYKKTCQLSAYLSRNGIGQGDAVGLYMQNCPQYIIAHYAIQKIGGVAVPLNPMYKESELSYFLKESGMKAVIAGDELFQRVKAAAESNKTDLLAVTAHYGDFLPNAPIFKLPSDLERQKQKDSSAKDIQDIFQYEDPLEESAPIDLWEGEGLMVFTSGTTGRPKGALLTCGSSLYKTAATAQANEMGEQDVSLAAAPLCHIAGMVMGVNIPVYTGNTCILLTRFDPETAAEAIETYKVTVWYSIAPMNAAILKTPGAKDRDLSSLKHNPATSFGTAVTENLADKWREFTKGCLMHEASYGLSETHTCDTFMPKDKIKFGSCGIPVYQNHILIVDPETGQPCEQGQRGEIAVRNPGIFKGYLNRPDETLKTIVNGYVRTGDIGMLDPDGYLYFYGRLKEMIKTSGYSVFPEDVEALLNEHPAVMQSAAIGMPDEEKGERVKAFIVLAPEYKGKVTEKEILTWAKAHMAIFKSPGEVEFLDALPATSSGKVLRRELKTTREAAK</sequence>
<dbReference type="InterPro" id="IPR050237">
    <property type="entry name" value="ATP-dep_AMP-bd_enzyme"/>
</dbReference>
<evidence type="ECO:0000259" key="1">
    <source>
        <dbReference type="Pfam" id="PF00501"/>
    </source>
</evidence>
<feature type="domain" description="AMP-dependent synthetase/ligase" evidence="1">
    <location>
        <begin position="29"/>
        <end position="413"/>
    </location>
</feature>
<evidence type="ECO:0000259" key="2">
    <source>
        <dbReference type="Pfam" id="PF13193"/>
    </source>
</evidence>
<reference evidence="3 4" key="1">
    <citation type="journal article" date="2005" name="Int. J. Syst. Evol. Microbiol.">
        <title>Bacillus cibi sp. nov., isolated from jeotgal, a traditional Korean fermented seafood.</title>
        <authorList>
            <person name="Yoon J.H."/>
            <person name="Lee C.H."/>
            <person name="Oh T.K."/>
        </authorList>
    </citation>
    <scope>NUCLEOTIDE SEQUENCE [LARGE SCALE GENOMIC DNA]</scope>
    <source>
        <strain evidence="3 4">DSM 16189</strain>
    </source>
</reference>
<dbReference type="Pfam" id="PF00501">
    <property type="entry name" value="AMP-binding"/>
    <property type="match status" value="1"/>
</dbReference>
<gene>
    <name evidence="3" type="ORF">GS18_0212925</name>
</gene>
<dbReference type="Gene3D" id="3.40.50.12780">
    <property type="entry name" value="N-terminal domain of ligase-like"/>
    <property type="match status" value="1"/>
</dbReference>
<evidence type="ECO:0000313" key="4">
    <source>
        <dbReference type="Proteomes" id="UP000028549"/>
    </source>
</evidence>
<dbReference type="Gene3D" id="3.30.300.30">
    <property type="match status" value="1"/>
</dbReference>
<comment type="caution">
    <text evidence="3">The sequence shown here is derived from an EMBL/GenBank/DDBJ whole genome shotgun (WGS) entry which is preliminary data.</text>
</comment>
<dbReference type="STRING" id="246786.GS18_0212925"/>
<dbReference type="InterPro" id="IPR020845">
    <property type="entry name" value="AMP-binding_CS"/>
</dbReference>
<dbReference type="OrthoDB" id="9778383at2"/>
<dbReference type="EMBL" id="JNVC02000005">
    <property type="protein sequence ID" value="KEZ51995.1"/>
    <property type="molecule type" value="Genomic_DNA"/>
</dbReference>